<keyword evidence="4" id="KW-0121">Carboxypeptidase</keyword>
<evidence type="ECO:0000313" key="5">
    <source>
        <dbReference type="Proteomes" id="UP000636793"/>
    </source>
</evidence>
<dbReference type="InterPro" id="IPR003709">
    <property type="entry name" value="VanY-like_core_dom"/>
</dbReference>
<dbReference type="AlphaFoldDB" id="A0A916T8Y2"/>
<dbReference type="Proteomes" id="UP000636793">
    <property type="component" value="Unassembled WGS sequence"/>
</dbReference>
<evidence type="ECO:0000256" key="2">
    <source>
        <dbReference type="SAM" id="SignalP"/>
    </source>
</evidence>
<dbReference type="InterPro" id="IPR009045">
    <property type="entry name" value="Zn_M74/Hedgehog-like"/>
</dbReference>
<evidence type="ECO:0000259" key="3">
    <source>
        <dbReference type="Pfam" id="PF02557"/>
    </source>
</evidence>
<dbReference type="PANTHER" id="PTHR34385:SF1">
    <property type="entry name" value="PEPTIDOGLYCAN L-ALANYL-D-GLUTAMATE ENDOPEPTIDASE CWLK"/>
    <property type="match status" value="1"/>
</dbReference>
<dbReference type="Pfam" id="PF02557">
    <property type="entry name" value="VanY"/>
    <property type="match status" value="1"/>
</dbReference>
<accession>A0A916T8Y2</accession>
<evidence type="ECO:0000256" key="1">
    <source>
        <dbReference type="SAM" id="MobiDB-lite"/>
    </source>
</evidence>
<dbReference type="InterPro" id="IPR052179">
    <property type="entry name" value="DD-CPase-like"/>
</dbReference>
<feature type="chain" id="PRO_5039344193" evidence="2">
    <location>
        <begin position="22"/>
        <end position="203"/>
    </location>
</feature>
<keyword evidence="5" id="KW-1185">Reference proteome</keyword>
<protein>
    <submittedName>
        <fullName evidence="4">VanY-type carboxypeptidase</fullName>
    </submittedName>
</protein>
<feature type="signal peptide" evidence="2">
    <location>
        <begin position="1"/>
        <end position="21"/>
    </location>
</feature>
<dbReference type="EMBL" id="BMHI01000004">
    <property type="protein sequence ID" value="GGB36117.1"/>
    <property type="molecule type" value="Genomic_DNA"/>
</dbReference>
<dbReference type="GO" id="GO:0006508">
    <property type="term" value="P:proteolysis"/>
    <property type="evidence" value="ECO:0007669"/>
    <property type="project" value="InterPro"/>
</dbReference>
<gene>
    <name evidence="4" type="ORF">GCM10011492_28550</name>
</gene>
<reference evidence="4" key="2">
    <citation type="submission" date="2020-09" db="EMBL/GenBank/DDBJ databases">
        <authorList>
            <person name="Sun Q."/>
            <person name="Zhou Y."/>
        </authorList>
    </citation>
    <scope>NUCLEOTIDE SEQUENCE</scope>
    <source>
        <strain evidence="4">CGMCC 1.15085</strain>
    </source>
</reference>
<dbReference type="PANTHER" id="PTHR34385">
    <property type="entry name" value="D-ALANYL-D-ALANINE CARBOXYPEPTIDASE"/>
    <property type="match status" value="1"/>
</dbReference>
<feature type="domain" description="D-alanyl-D-alanine carboxypeptidase-like core" evidence="3">
    <location>
        <begin position="85"/>
        <end position="168"/>
    </location>
</feature>
<keyword evidence="4" id="KW-0645">Protease</keyword>
<dbReference type="GO" id="GO:0004180">
    <property type="term" value="F:carboxypeptidase activity"/>
    <property type="evidence" value="ECO:0007669"/>
    <property type="project" value="UniProtKB-KW"/>
</dbReference>
<organism evidence="4 5">
    <name type="scientific">Flexivirga endophytica</name>
    <dbReference type="NCBI Taxonomy" id="1849103"/>
    <lineage>
        <taxon>Bacteria</taxon>
        <taxon>Bacillati</taxon>
        <taxon>Actinomycetota</taxon>
        <taxon>Actinomycetes</taxon>
        <taxon>Micrococcales</taxon>
        <taxon>Dermacoccaceae</taxon>
        <taxon>Flexivirga</taxon>
    </lineage>
</organism>
<sequence length="203" mass="21121">MVGLFGIAAACVLVGAAGFMADPGPAADGVRSATAVVTSGEATTGEGSKPPRPTTKKDAAFGPAAGEIPSGAHLGPTADVPAVQRLDPQLRAALVGAQEAMQANGVQMWITSGWRTDAYQRRLYADAVAEHGVAYARTHVATPDKTEHTTGRAVDIGPTDADYWLIRNGSQYGLCQTYANEIWHFELTAVDGQCPAQRTDALG</sequence>
<proteinExistence type="predicted"/>
<dbReference type="CDD" id="cd14846">
    <property type="entry name" value="Peptidase_M15_like"/>
    <property type="match status" value="1"/>
</dbReference>
<keyword evidence="2" id="KW-0732">Signal</keyword>
<dbReference type="SUPFAM" id="SSF55166">
    <property type="entry name" value="Hedgehog/DD-peptidase"/>
    <property type="match status" value="1"/>
</dbReference>
<reference evidence="4" key="1">
    <citation type="journal article" date="2014" name="Int. J. Syst. Evol. Microbiol.">
        <title>Complete genome sequence of Corynebacterium casei LMG S-19264T (=DSM 44701T), isolated from a smear-ripened cheese.</title>
        <authorList>
            <consortium name="US DOE Joint Genome Institute (JGI-PGF)"/>
            <person name="Walter F."/>
            <person name="Albersmeier A."/>
            <person name="Kalinowski J."/>
            <person name="Ruckert C."/>
        </authorList>
    </citation>
    <scope>NUCLEOTIDE SEQUENCE</scope>
    <source>
        <strain evidence="4">CGMCC 1.15085</strain>
    </source>
</reference>
<feature type="region of interest" description="Disordered" evidence="1">
    <location>
        <begin position="38"/>
        <end position="78"/>
    </location>
</feature>
<name>A0A916T8Y2_9MICO</name>
<keyword evidence="4" id="KW-0378">Hydrolase</keyword>
<dbReference type="Gene3D" id="3.30.1380.10">
    <property type="match status" value="1"/>
</dbReference>
<evidence type="ECO:0000313" key="4">
    <source>
        <dbReference type="EMBL" id="GGB36117.1"/>
    </source>
</evidence>
<comment type="caution">
    <text evidence="4">The sequence shown here is derived from an EMBL/GenBank/DDBJ whole genome shotgun (WGS) entry which is preliminary data.</text>
</comment>